<dbReference type="STRING" id="1055526.BKIR_c89_4225"/>
<reference evidence="1 2" key="2">
    <citation type="submission" date="2011-10" db="EMBL/GenBank/DDBJ databases">
        <title>Draft genome sequence of Candidatus Burkholderia kirkii.</title>
        <authorList>
            <person name="Carlier A.L."/>
            <person name="Eberl L."/>
        </authorList>
    </citation>
    <scope>NUCLEOTIDE SEQUENCE [LARGE SCALE GENOMIC DNA]</scope>
    <source>
        <strain evidence="1 2">UZHbot1</strain>
    </source>
</reference>
<dbReference type="GO" id="GO:0004715">
    <property type="term" value="F:non-membrane spanning protein tyrosine kinase activity"/>
    <property type="evidence" value="ECO:0007669"/>
    <property type="project" value="UniProtKB-EC"/>
</dbReference>
<dbReference type="BioCyc" id="CBUR1055526:G10QW-335-MONOMER"/>
<reference evidence="1 2" key="1">
    <citation type="submission" date="2011-09" db="EMBL/GenBank/DDBJ databases">
        <authorList>
            <person name="Carlier A."/>
        </authorList>
    </citation>
    <scope>NUCLEOTIDE SEQUENCE [LARGE SCALE GENOMIC DNA]</scope>
    <source>
        <strain evidence="1 2">UZHbot1</strain>
    </source>
</reference>
<proteinExistence type="predicted"/>
<dbReference type="EC" id="2.7.10.2" evidence="1"/>
<comment type="caution">
    <text evidence="1">The sequence shown here is derived from an EMBL/GenBank/DDBJ whole genome shotgun (WGS) entry which is preliminary data.</text>
</comment>
<gene>
    <name evidence="1" type="ORF">BKIR_c89_4225</name>
</gene>
<dbReference type="Pfam" id="PF23607">
    <property type="entry name" value="WZC_N"/>
    <property type="match status" value="1"/>
</dbReference>
<organism evidence="1 2">
    <name type="scientific">Candidatus Paraburkholderia kirkii UZHbot1</name>
    <dbReference type="NCBI Taxonomy" id="1055526"/>
    <lineage>
        <taxon>Bacteria</taxon>
        <taxon>Pseudomonadati</taxon>
        <taxon>Pseudomonadota</taxon>
        <taxon>Betaproteobacteria</taxon>
        <taxon>Burkholderiales</taxon>
        <taxon>Burkholderiaceae</taxon>
        <taxon>Paraburkholderia</taxon>
    </lineage>
</organism>
<dbReference type="Proteomes" id="UP000003511">
    <property type="component" value="Unassembled WGS sequence"/>
</dbReference>
<evidence type="ECO:0000313" key="2">
    <source>
        <dbReference type="Proteomes" id="UP000003511"/>
    </source>
</evidence>
<dbReference type="EMBL" id="CAFE01000276">
    <property type="protein sequence ID" value="CCD41100.1"/>
    <property type="molecule type" value="Genomic_DNA"/>
</dbReference>
<keyword evidence="1" id="KW-0808">Transferase</keyword>
<dbReference type="AlphaFoldDB" id="U3UB82"/>
<evidence type="ECO:0000313" key="1">
    <source>
        <dbReference type="EMBL" id="CCD41100.1"/>
    </source>
</evidence>
<protein>
    <submittedName>
        <fullName evidence="1">WGS project CAFE00000000 data, contig bkir_c89</fullName>
        <ecNumber evidence="1">2.7.10.2</ecNumber>
    </submittedName>
</protein>
<dbReference type="HOGENOM" id="CLU_1352560_0_0_4"/>
<accession>U3UB82</accession>
<keyword evidence="2" id="KW-1185">Reference proteome</keyword>
<sequence length="202" mass="21525">MLRGGRAHILLATPQYRAEALLRVQSKAGAAISSLSDVSGSIAADGSANDESDVLTSRSVVSAAIAQTGAETVVQTQSYFPLIGRFMTTRHATDRELAPAPFGLDQYAWGGERLTPGVFEVPKAALQMKFHVIAGEGGRWTLYDKNDTRLAQGRVGETVPFQVATPEGQAPGELASTRCARVPASLFSSRNTRSRRPSTTCC</sequence>
<name>U3UB82_9BURK</name>